<keyword evidence="2" id="KW-1185">Reference proteome</keyword>
<organism evidence="1 2">
    <name type="scientific">Caerostris darwini</name>
    <dbReference type="NCBI Taxonomy" id="1538125"/>
    <lineage>
        <taxon>Eukaryota</taxon>
        <taxon>Metazoa</taxon>
        <taxon>Ecdysozoa</taxon>
        <taxon>Arthropoda</taxon>
        <taxon>Chelicerata</taxon>
        <taxon>Arachnida</taxon>
        <taxon>Araneae</taxon>
        <taxon>Araneomorphae</taxon>
        <taxon>Entelegynae</taxon>
        <taxon>Araneoidea</taxon>
        <taxon>Araneidae</taxon>
        <taxon>Caerostris</taxon>
    </lineage>
</organism>
<dbReference type="AlphaFoldDB" id="A0AAV4VXZ4"/>
<dbReference type="Proteomes" id="UP001054837">
    <property type="component" value="Unassembled WGS sequence"/>
</dbReference>
<name>A0AAV4VXZ4_9ARAC</name>
<dbReference type="EMBL" id="BPLQ01013769">
    <property type="protein sequence ID" value="GIY74641.1"/>
    <property type="molecule type" value="Genomic_DNA"/>
</dbReference>
<reference evidence="1 2" key="1">
    <citation type="submission" date="2021-06" db="EMBL/GenBank/DDBJ databases">
        <title>Caerostris darwini draft genome.</title>
        <authorList>
            <person name="Kono N."/>
            <person name="Arakawa K."/>
        </authorList>
    </citation>
    <scope>NUCLEOTIDE SEQUENCE [LARGE SCALE GENOMIC DNA]</scope>
</reference>
<comment type="caution">
    <text evidence="1">The sequence shown here is derived from an EMBL/GenBank/DDBJ whole genome shotgun (WGS) entry which is preliminary data.</text>
</comment>
<proteinExistence type="predicted"/>
<evidence type="ECO:0000313" key="1">
    <source>
        <dbReference type="EMBL" id="GIY74641.1"/>
    </source>
</evidence>
<evidence type="ECO:0000313" key="2">
    <source>
        <dbReference type="Proteomes" id="UP001054837"/>
    </source>
</evidence>
<accession>A0AAV4VXZ4</accession>
<protein>
    <submittedName>
        <fullName evidence="1">Uncharacterized protein</fullName>
    </submittedName>
</protein>
<sequence length="110" mass="12972">MNAFKHHISINYQHKKEEHHISINYQHKKEEHHISINYQHKKEEHHISINYQHKKEEHHISINQDLSSIETFFDPATAYEQLLRSTKIVSAIDLLTPCALEDGSVKLQVA</sequence>
<gene>
    <name evidence="1" type="ORF">CDAR_532661</name>
</gene>